<evidence type="ECO:0000313" key="2">
    <source>
        <dbReference type="EMBL" id="PYH79547.1"/>
    </source>
</evidence>
<dbReference type="Proteomes" id="UP000248340">
    <property type="component" value="Unassembled WGS sequence"/>
</dbReference>
<dbReference type="VEuPathDB" id="FungiDB:BO82DRAFT_393788"/>
<evidence type="ECO:0000256" key="1">
    <source>
        <dbReference type="SAM" id="MobiDB-lite"/>
    </source>
</evidence>
<feature type="region of interest" description="Disordered" evidence="1">
    <location>
        <begin position="11"/>
        <end position="79"/>
    </location>
</feature>
<dbReference type="EMBL" id="KZ821718">
    <property type="protein sequence ID" value="PYH79547.1"/>
    <property type="molecule type" value="Genomic_DNA"/>
</dbReference>
<sequence>MTRTTIAYIVPRSPYSNPENGIERPHLKAESKSQRGFQASRHPLTHERSIPLKQRQKNLLPAKPKALSRPRIHPKQPRRRTLSRAYVNCTPHNPKLMRGLAALRTSRFKPFATFGRILADEPPRVQVRAVSAVAYGAVSLVEELLGWVLVIGALLVA</sequence>
<feature type="compositionally biased region" description="Basic residues" evidence="1">
    <location>
        <begin position="66"/>
        <end position="79"/>
    </location>
</feature>
<gene>
    <name evidence="2" type="ORF">BO82DRAFT_393788</name>
</gene>
<reference evidence="2 3" key="1">
    <citation type="submission" date="2016-12" db="EMBL/GenBank/DDBJ databases">
        <title>The genomes of Aspergillus section Nigri reveals drivers in fungal speciation.</title>
        <authorList>
            <consortium name="DOE Joint Genome Institute"/>
            <person name="Vesth T.C."/>
            <person name="Nybo J."/>
            <person name="Theobald S."/>
            <person name="Brandl J."/>
            <person name="Frisvad J.C."/>
            <person name="Nielsen K.F."/>
            <person name="Lyhne E.K."/>
            <person name="Kogle M.E."/>
            <person name="Kuo A."/>
            <person name="Riley R."/>
            <person name="Clum A."/>
            <person name="Nolan M."/>
            <person name="Lipzen A."/>
            <person name="Salamov A."/>
            <person name="Henrissat B."/>
            <person name="Wiebenga A."/>
            <person name="De Vries R.P."/>
            <person name="Grigoriev I.V."/>
            <person name="Mortensen U.H."/>
            <person name="Andersen M.R."/>
            <person name="Baker S.E."/>
        </authorList>
    </citation>
    <scope>NUCLEOTIDE SEQUENCE [LARGE SCALE GENOMIC DNA]</scope>
    <source>
        <strain evidence="2 3">CBS 121591</strain>
    </source>
</reference>
<dbReference type="GeneID" id="37141436"/>
<keyword evidence="3" id="KW-1185">Reference proteome</keyword>
<proteinExistence type="predicted"/>
<organism evidence="2 3">
    <name type="scientific">Aspergillus uvarum CBS 121591</name>
    <dbReference type="NCBI Taxonomy" id="1448315"/>
    <lineage>
        <taxon>Eukaryota</taxon>
        <taxon>Fungi</taxon>
        <taxon>Dikarya</taxon>
        <taxon>Ascomycota</taxon>
        <taxon>Pezizomycotina</taxon>
        <taxon>Eurotiomycetes</taxon>
        <taxon>Eurotiomycetidae</taxon>
        <taxon>Eurotiales</taxon>
        <taxon>Aspergillaceae</taxon>
        <taxon>Aspergillus</taxon>
        <taxon>Aspergillus subgen. Circumdati</taxon>
    </lineage>
</organism>
<dbReference type="AlphaFoldDB" id="A0A319C6L8"/>
<dbReference type="RefSeq" id="XP_025489747.1">
    <property type="nucleotide sequence ID" value="XM_025638694.1"/>
</dbReference>
<protein>
    <submittedName>
        <fullName evidence="2">Uncharacterized protein</fullName>
    </submittedName>
</protein>
<accession>A0A319C6L8</accession>
<name>A0A319C6L8_9EURO</name>
<feature type="compositionally biased region" description="Basic and acidic residues" evidence="1">
    <location>
        <begin position="21"/>
        <end position="33"/>
    </location>
</feature>
<evidence type="ECO:0000313" key="3">
    <source>
        <dbReference type="Proteomes" id="UP000248340"/>
    </source>
</evidence>